<keyword evidence="4" id="KW-0067">ATP-binding</keyword>
<dbReference type="InterPro" id="IPR025286">
    <property type="entry name" value="MOFRL_assoc_dom"/>
</dbReference>
<dbReference type="GO" id="GO:0005737">
    <property type="term" value="C:cytoplasm"/>
    <property type="evidence" value="ECO:0007669"/>
    <property type="project" value="TreeGrafter"/>
</dbReference>
<evidence type="ECO:0000256" key="3">
    <source>
        <dbReference type="ARBA" id="ARBA00022777"/>
    </source>
</evidence>
<dbReference type="Gene3D" id="3.40.1480.10">
    <property type="entry name" value="MOFRL domain"/>
    <property type="match status" value="1"/>
</dbReference>
<proteinExistence type="predicted"/>
<evidence type="ECO:0000259" key="5">
    <source>
        <dbReference type="Pfam" id="PF05161"/>
    </source>
</evidence>
<keyword evidence="2" id="KW-0547">Nucleotide-binding</keyword>
<name>M0M9I3_9EURY</name>
<dbReference type="FunFam" id="3.40.50.10180:FF:000001">
    <property type="entry name" value="Glycerate kinase"/>
    <property type="match status" value="1"/>
</dbReference>
<dbReference type="InterPro" id="IPR007835">
    <property type="entry name" value="MOFRL"/>
</dbReference>
<keyword evidence="3" id="KW-0418">Kinase</keyword>
<sequence length="446" mass="45749">MIQNRTQLSTTAAHDVALDCIEAGIAAAQPDRALGAALDRSGDELTIDGSVVNLDEYTEVLVVGGGKAAAQMARVLETVLGEHLTEGVVVTNDPRETERITVVEGAHPSPDEAGQDGAQRVLSCAERATEDTLVLCPISGGGSALLPAPVDGVSLAELQSLTEALLSSGATIHEINTVRKHLSAIKGGQLAKAASPATVISLVLSDVVGNDYGVIASGPTVPDESTYADALAVLERYDITPAAAIRTHLERGAAGDRPETPDTADPAFERTSIHVLADGFTALAAARSAAEEHGYTSVILSSRVEGEAREAAKTHAAIGEETLTTGNPVEPPVVYLSGGETTVTMHGDGVGGPNQEFVLSGIMTADSDSIVVGSVDTDGKDGASTVAGALASRVILDDRERARTALAENDAGSYFMERGAVVETGPTGTNVNDLRVVVVDDDSDAS</sequence>
<evidence type="ECO:0000313" key="7">
    <source>
        <dbReference type="EMBL" id="EMA42411.1"/>
    </source>
</evidence>
<dbReference type="SUPFAM" id="SSF82544">
    <property type="entry name" value="GckA/TtuD-like"/>
    <property type="match status" value="1"/>
</dbReference>
<comment type="caution">
    <text evidence="7">The sequence shown here is derived from an EMBL/GenBank/DDBJ whole genome shotgun (WGS) entry which is preliminary data.</text>
</comment>
<evidence type="ECO:0000313" key="8">
    <source>
        <dbReference type="Proteomes" id="UP000011669"/>
    </source>
</evidence>
<dbReference type="InterPro" id="IPR037035">
    <property type="entry name" value="GK-like_C_sf"/>
</dbReference>
<dbReference type="Gene3D" id="3.40.50.10180">
    <property type="entry name" value="Glycerate kinase, MOFRL-like N-terminal domain"/>
    <property type="match status" value="1"/>
</dbReference>
<dbReference type="PANTHER" id="PTHR12227">
    <property type="entry name" value="GLYCERATE KINASE"/>
    <property type="match status" value="1"/>
</dbReference>
<dbReference type="EMBL" id="AOMD01000035">
    <property type="protein sequence ID" value="EMA42411.1"/>
    <property type="molecule type" value="Genomic_DNA"/>
</dbReference>
<evidence type="ECO:0000259" key="6">
    <source>
        <dbReference type="Pfam" id="PF13660"/>
    </source>
</evidence>
<evidence type="ECO:0000256" key="1">
    <source>
        <dbReference type="ARBA" id="ARBA00022679"/>
    </source>
</evidence>
<keyword evidence="7" id="KW-0670">Pyruvate</keyword>
<dbReference type="GO" id="GO:0005524">
    <property type="term" value="F:ATP binding"/>
    <property type="evidence" value="ECO:0007669"/>
    <property type="project" value="UniProtKB-KW"/>
</dbReference>
<dbReference type="Pfam" id="PF05161">
    <property type="entry name" value="MOFRL"/>
    <property type="match status" value="1"/>
</dbReference>
<dbReference type="InterPro" id="IPR038614">
    <property type="entry name" value="GK_N_sf"/>
</dbReference>
<dbReference type="STRING" id="1227455.C449_17431"/>
<dbReference type="GO" id="GO:0008887">
    <property type="term" value="F:glycerate kinase activity"/>
    <property type="evidence" value="ECO:0007669"/>
    <property type="project" value="InterPro"/>
</dbReference>
<keyword evidence="8" id="KW-1185">Reference proteome</keyword>
<dbReference type="RefSeq" id="WP_006079338.1">
    <property type="nucleotide sequence ID" value="NZ_AOMD01000035.1"/>
</dbReference>
<dbReference type="PATRIC" id="fig|1227455.4.peg.3548"/>
<keyword evidence="1" id="KW-0808">Transferase</keyword>
<dbReference type="OrthoDB" id="10741at2157"/>
<reference evidence="7 8" key="1">
    <citation type="journal article" date="2014" name="PLoS Genet.">
        <title>Phylogenetically driven sequencing of extremely halophilic archaea reveals strategies for static and dynamic osmo-response.</title>
        <authorList>
            <person name="Becker E.A."/>
            <person name="Seitzer P.M."/>
            <person name="Tritt A."/>
            <person name="Larsen D."/>
            <person name="Krusor M."/>
            <person name="Yao A.I."/>
            <person name="Wu D."/>
            <person name="Madern D."/>
            <person name="Eisen J.A."/>
            <person name="Darling A.E."/>
            <person name="Facciotti M.T."/>
        </authorList>
    </citation>
    <scope>NUCLEOTIDE SEQUENCE [LARGE SCALE GENOMIC DNA]</scope>
    <source>
        <strain evidence="7 8">DSM 5350</strain>
    </source>
</reference>
<evidence type="ECO:0000256" key="2">
    <source>
        <dbReference type="ARBA" id="ARBA00022741"/>
    </source>
</evidence>
<organism evidence="7 8">
    <name type="scientific">Halococcus saccharolyticus DSM 5350</name>
    <dbReference type="NCBI Taxonomy" id="1227455"/>
    <lineage>
        <taxon>Archaea</taxon>
        <taxon>Methanobacteriati</taxon>
        <taxon>Methanobacteriota</taxon>
        <taxon>Stenosarchaea group</taxon>
        <taxon>Halobacteria</taxon>
        <taxon>Halobacteriales</taxon>
        <taxon>Halococcaceae</taxon>
        <taxon>Halococcus</taxon>
    </lineage>
</organism>
<feature type="domain" description="MOFRL-associated" evidence="6">
    <location>
        <begin position="17"/>
        <end position="250"/>
    </location>
</feature>
<feature type="domain" description="MOFRL" evidence="5">
    <location>
        <begin position="334"/>
        <end position="433"/>
    </location>
</feature>
<evidence type="ECO:0000256" key="4">
    <source>
        <dbReference type="ARBA" id="ARBA00022840"/>
    </source>
</evidence>
<accession>M0M9I3</accession>
<dbReference type="AlphaFoldDB" id="M0M9I3"/>
<dbReference type="InParanoid" id="M0M9I3"/>
<dbReference type="Pfam" id="PF13660">
    <property type="entry name" value="DUF4147"/>
    <property type="match status" value="1"/>
</dbReference>
<protein>
    <submittedName>
        <fullName evidence="7">Hydroxypyruvate reductase</fullName>
    </submittedName>
</protein>
<dbReference type="Proteomes" id="UP000011669">
    <property type="component" value="Unassembled WGS sequence"/>
</dbReference>
<gene>
    <name evidence="7" type="ORF">C449_17431</name>
</gene>
<dbReference type="InterPro" id="IPR039760">
    <property type="entry name" value="MOFRL_protein"/>
</dbReference>
<dbReference type="PANTHER" id="PTHR12227:SF0">
    <property type="entry name" value="GLYCERATE KINASE"/>
    <property type="match status" value="1"/>
</dbReference>